<dbReference type="GO" id="GO:0003924">
    <property type="term" value="F:GTPase activity"/>
    <property type="evidence" value="ECO:0007669"/>
    <property type="project" value="UniProtKB-UniRule"/>
</dbReference>
<organism evidence="15 16">
    <name type="scientific">Paramecium primaurelia</name>
    <dbReference type="NCBI Taxonomy" id="5886"/>
    <lineage>
        <taxon>Eukaryota</taxon>
        <taxon>Sar</taxon>
        <taxon>Alveolata</taxon>
        <taxon>Ciliophora</taxon>
        <taxon>Intramacronucleata</taxon>
        <taxon>Oligohymenophorea</taxon>
        <taxon>Peniculida</taxon>
        <taxon>Parameciidae</taxon>
        <taxon>Paramecium</taxon>
    </lineage>
</organism>
<evidence type="ECO:0000313" key="16">
    <source>
        <dbReference type="Proteomes" id="UP000688137"/>
    </source>
</evidence>
<dbReference type="GO" id="GO:0030942">
    <property type="term" value="F:endoplasmic reticulum signal peptide binding"/>
    <property type="evidence" value="ECO:0007669"/>
    <property type="project" value="TreeGrafter"/>
</dbReference>
<dbReference type="AlphaFoldDB" id="A0A8S1KWC3"/>
<dbReference type="InterPro" id="IPR003593">
    <property type="entry name" value="AAA+_ATPase"/>
</dbReference>
<keyword evidence="7" id="KW-0256">Endoplasmic reticulum</keyword>
<proteinExistence type="inferred from homology"/>
<keyword evidence="16" id="KW-1185">Reference proteome</keyword>
<dbReference type="GO" id="GO:0005525">
    <property type="term" value="F:GTP binding"/>
    <property type="evidence" value="ECO:0007669"/>
    <property type="project" value="UniProtKB-UniRule"/>
</dbReference>
<keyword evidence="9 13" id="KW-0342">GTP-binding</keyword>
<evidence type="ECO:0000256" key="6">
    <source>
        <dbReference type="ARBA" id="ARBA00022801"/>
    </source>
</evidence>
<evidence type="ECO:0000256" key="1">
    <source>
        <dbReference type="ARBA" id="ARBA00004240"/>
    </source>
</evidence>
<accession>A0A8S1KWC3</accession>
<gene>
    <name evidence="15" type="ORF">PPRIM_AZ9-3.1.T0290040</name>
</gene>
<comment type="similarity">
    <text evidence="3 13">Belongs to the GTP-binding SRP family. SRP54 subfamily.</text>
</comment>
<dbReference type="Pfam" id="PF02978">
    <property type="entry name" value="SRP_SPB"/>
    <property type="match status" value="1"/>
</dbReference>
<evidence type="ECO:0000259" key="14">
    <source>
        <dbReference type="PROSITE" id="PS00300"/>
    </source>
</evidence>
<evidence type="ECO:0000256" key="4">
    <source>
        <dbReference type="ARBA" id="ARBA00022490"/>
    </source>
</evidence>
<keyword evidence="5 13" id="KW-0547">Nucleotide-binding</keyword>
<comment type="caution">
    <text evidence="15">The sequence shown here is derived from an EMBL/GenBank/DDBJ whole genome shotgun (WGS) entry which is preliminary data.</text>
</comment>
<reference evidence="15" key="1">
    <citation type="submission" date="2021-01" db="EMBL/GenBank/DDBJ databases">
        <authorList>
            <consortium name="Genoscope - CEA"/>
            <person name="William W."/>
        </authorList>
    </citation>
    <scope>NUCLEOTIDE SEQUENCE</scope>
</reference>
<dbReference type="InterPro" id="IPR006325">
    <property type="entry name" value="SRP54_euk"/>
</dbReference>
<evidence type="ECO:0000256" key="8">
    <source>
        <dbReference type="ARBA" id="ARBA00022884"/>
    </source>
</evidence>
<comment type="catalytic activity">
    <reaction evidence="12">
        <text>GTP + H2O = GDP + phosphate + H(+)</text>
        <dbReference type="Rhea" id="RHEA:19669"/>
        <dbReference type="ChEBI" id="CHEBI:15377"/>
        <dbReference type="ChEBI" id="CHEBI:15378"/>
        <dbReference type="ChEBI" id="CHEBI:37565"/>
        <dbReference type="ChEBI" id="CHEBI:43474"/>
        <dbReference type="ChEBI" id="CHEBI:58189"/>
        <dbReference type="EC" id="3.6.5.4"/>
    </reaction>
    <physiologicalReaction direction="left-to-right" evidence="12">
        <dbReference type="Rhea" id="RHEA:19670"/>
    </physiologicalReaction>
</comment>
<dbReference type="InterPro" id="IPR004125">
    <property type="entry name" value="Signal_recog_particle_SRP54_M"/>
</dbReference>
<dbReference type="PANTHER" id="PTHR11564">
    <property type="entry name" value="SIGNAL RECOGNITION PARTICLE 54K PROTEIN SRP54"/>
    <property type="match status" value="1"/>
</dbReference>
<dbReference type="GO" id="GO:0006616">
    <property type="term" value="P:SRP-dependent cotranslational protein targeting to membrane, translocation"/>
    <property type="evidence" value="ECO:0007669"/>
    <property type="project" value="TreeGrafter"/>
</dbReference>
<evidence type="ECO:0000256" key="11">
    <source>
        <dbReference type="ARBA" id="ARBA00023274"/>
    </source>
</evidence>
<dbReference type="SMART" id="SM00962">
    <property type="entry name" value="SRP54"/>
    <property type="match status" value="1"/>
</dbReference>
<dbReference type="NCBIfam" id="TIGR01425">
    <property type="entry name" value="SRP54_euk"/>
    <property type="match status" value="1"/>
</dbReference>
<evidence type="ECO:0000256" key="10">
    <source>
        <dbReference type="ARBA" id="ARBA00023135"/>
    </source>
</evidence>
<keyword evidence="6" id="KW-0378">Hydrolase</keyword>
<evidence type="ECO:0000256" key="5">
    <source>
        <dbReference type="ARBA" id="ARBA00022741"/>
    </source>
</evidence>
<dbReference type="SMART" id="SM00382">
    <property type="entry name" value="AAA"/>
    <property type="match status" value="1"/>
</dbReference>
<feature type="domain" description="SRP54-type proteins GTP-binding" evidence="14">
    <location>
        <begin position="268"/>
        <end position="281"/>
    </location>
</feature>
<dbReference type="PANTHER" id="PTHR11564:SF5">
    <property type="entry name" value="SIGNAL RECOGNITION PARTICLE SUBUNIT SRP54"/>
    <property type="match status" value="1"/>
</dbReference>
<dbReference type="InterPro" id="IPR000897">
    <property type="entry name" value="SRP54_GTPase_dom"/>
</dbReference>
<dbReference type="Pfam" id="PF00448">
    <property type="entry name" value="SRP54"/>
    <property type="match status" value="1"/>
</dbReference>
<dbReference type="InterPro" id="IPR013822">
    <property type="entry name" value="Signal_recog_particl_SRP54_hlx"/>
</dbReference>
<evidence type="ECO:0000256" key="9">
    <source>
        <dbReference type="ARBA" id="ARBA00023134"/>
    </source>
</evidence>
<comment type="function">
    <text evidence="13">Component of the signal recognition particle (SRP) complex, a ribonucleoprotein complex that mediates the cotranslational targeting of secretory and membrane proteins to the endoplasmic reticulum (ER).</text>
</comment>
<dbReference type="EMBL" id="CAJJDM010000028">
    <property type="protein sequence ID" value="CAD8059538.1"/>
    <property type="molecule type" value="Genomic_DNA"/>
</dbReference>
<comment type="subcellular location">
    <subcellularLocation>
        <location evidence="2 13">Cytoplasm</location>
    </subcellularLocation>
    <subcellularLocation>
        <location evidence="1">Endoplasmic reticulum</location>
    </subcellularLocation>
</comment>
<dbReference type="GO" id="GO:0008312">
    <property type="term" value="F:7S RNA binding"/>
    <property type="evidence" value="ECO:0007669"/>
    <property type="project" value="UniProtKB-UniRule"/>
</dbReference>
<dbReference type="GO" id="GO:0005786">
    <property type="term" value="C:signal recognition particle, endoplasmic reticulum targeting"/>
    <property type="evidence" value="ECO:0007669"/>
    <property type="project" value="UniProtKB-UniRule"/>
</dbReference>
<dbReference type="HAMAP" id="MF_00306">
    <property type="entry name" value="SRP54"/>
    <property type="match status" value="1"/>
</dbReference>
<dbReference type="GO" id="GO:0005829">
    <property type="term" value="C:cytosol"/>
    <property type="evidence" value="ECO:0007669"/>
    <property type="project" value="TreeGrafter"/>
</dbReference>
<name>A0A8S1KWC3_PARPR</name>
<dbReference type="CDD" id="cd17875">
    <property type="entry name" value="SRP54_G"/>
    <property type="match status" value="1"/>
</dbReference>
<dbReference type="PROSITE" id="PS00300">
    <property type="entry name" value="SRP54"/>
    <property type="match status" value="1"/>
</dbReference>
<dbReference type="Pfam" id="PF02881">
    <property type="entry name" value="SRP54_N"/>
    <property type="match status" value="1"/>
</dbReference>
<dbReference type="OMA" id="GMTGQDA"/>
<comment type="domain">
    <text evidence="13">The NG domain, also named G domain, is a special guanosine triphosphatase (GTPase) domain, which binds GTP and forms a guanosine 5'-triphosphate (GTP)-dependent complex with a homologous NG domain in the SRP receptor subunit SRPRA. The two NG domains undergo cooperative rearrangements upon their assembly, which culminate in the reciprocal activation of the GTPase activity of one another. SRP receptor compaction upon binding with cargo-loaded SRP and GTPase rearrangement drive SRP-mediated cotranslational protein translocation into the ER.</text>
</comment>
<dbReference type="FunFam" id="3.40.50.300:FF:000022">
    <property type="entry name" value="Signal recognition particle 54 kDa subunit"/>
    <property type="match status" value="1"/>
</dbReference>
<comment type="domain">
    <text evidence="13">The M domain binds the 7SL RNA in presence of SRP19 and binds the signal sequence of presecretory proteins.</text>
</comment>
<dbReference type="SMART" id="SM00963">
    <property type="entry name" value="SRP54_N"/>
    <property type="match status" value="1"/>
</dbReference>
<evidence type="ECO:0000256" key="2">
    <source>
        <dbReference type="ARBA" id="ARBA00004496"/>
    </source>
</evidence>
<dbReference type="InterPro" id="IPR022941">
    <property type="entry name" value="SRP54"/>
</dbReference>
<evidence type="ECO:0000256" key="12">
    <source>
        <dbReference type="ARBA" id="ARBA00048157"/>
    </source>
</evidence>
<protein>
    <recommendedName>
        <fullName evidence="13">Signal recognition particle 54 kDa protein</fullName>
    </recommendedName>
</protein>
<keyword evidence="8 13" id="KW-0694">RNA-binding</keyword>
<dbReference type="Proteomes" id="UP000688137">
    <property type="component" value="Unassembled WGS sequence"/>
</dbReference>
<evidence type="ECO:0000256" key="7">
    <source>
        <dbReference type="ARBA" id="ARBA00022824"/>
    </source>
</evidence>
<sequence>MVLAELGKSINAALQKLNKAPVVDEALVDQILGEIAMALLKADVNAKFIKKLREDVKMEFKLCQEENVNHQKLIQKSVVDGLTRMLESDRKPFQPKKGKQNVIMFVGLQGSGKTTTCTKYAYYYQKKGWKVALVCADTFRAGAFDQLKQNATKVRVPFYGSYTEADPVQIAQEGVNVFKKEAFEIIIVDTSGRHKQENDLFEEMKQVEAAVKPDDIVFVMDSSIGQACYDQALAFKKAVNVGSVIITKLDGHAKGGGALSAVAATESPIVFIGEGEHFDDLESFEASSFVRRLLGLGDINKLFQSVKDVVNMRDQPQLIQKLKEGKFSIRDLQTQFNSVLKLGSLNQFMSAIPGMGSSVLSKGNEKESIKRIQRFLCIMNSMTQEELDGEGNLNFCRIVRIARGSGTSIEEVHILLDEHKKLSKVVGNLAKTNLGGKRGNEFDQLKRNPQQMMQKMKGAIDPSMLQKLGGMDNVMNMMKQMGQMDGIQDLMKQMGGMGGMGGASGKGKRR</sequence>
<evidence type="ECO:0000313" key="15">
    <source>
        <dbReference type="EMBL" id="CAD8059538.1"/>
    </source>
</evidence>
<evidence type="ECO:0000256" key="13">
    <source>
        <dbReference type="RuleBase" id="RU364034"/>
    </source>
</evidence>
<keyword evidence="11 13" id="KW-0687">Ribonucleoprotein</keyword>
<dbReference type="GO" id="GO:0005783">
    <property type="term" value="C:endoplasmic reticulum"/>
    <property type="evidence" value="ECO:0007669"/>
    <property type="project" value="UniProtKB-SubCell"/>
</dbReference>
<keyword evidence="10 13" id="KW-0733">Signal recognition particle</keyword>
<evidence type="ECO:0000256" key="3">
    <source>
        <dbReference type="ARBA" id="ARBA00005450"/>
    </source>
</evidence>
<keyword evidence="4 13" id="KW-0963">Cytoplasm</keyword>